<dbReference type="AlphaFoldDB" id="A0A7G2EY16"/>
<protein>
    <submittedName>
        <fullName evidence="1">(thale cress) hypothetical protein</fullName>
    </submittedName>
</protein>
<evidence type="ECO:0000313" key="2">
    <source>
        <dbReference type="Proteomes" id="UP000516314"/>
    </source>
</evidence>
<proteinExistence type="predicted"/>
<reference evidence="1 2" key="1">
    <citation type="submission" date="2020-09" db="EMBL/GenBank/DDBJ databases">
        <authorList>
            <person name="Ashkenazy H."/>
        </authorList>
    </citation>
    <scope>NUCLEOTIDE SEQUENCE [LARGE SCALE GENOMIC DNA]</scope>
    <source>
        <strain evidence="2">cv. Cdm-0</strain>
    </source>
</reference>
<sequence>MKLESKCGDIDVIVFGSGVMAKDDASGFCLDDSETSTQSNDHDRMNIFLSQIKE</sequence>
<accession>A0A7G2EY16</accession>
<gene>
    <name evidence="1" type="ORF">AT9943_LOCUS15531</name>
</gene>
<evidence type="ECO:0000313" key="1">
    <source>
        <dbReference type="EMBL" id="CAD5327847.1"/>
    </source>
</evidence>
<organism evidence="1 2">
    <name type="scientific">Arabidopsis thaliana</name>
    <name type="common">Mouse-ear cress</name>
    <dbReference type="NCBI Taxonomy" id="3702"/>
    <lineage>
        <taxon>Eukaryota</taxon>
        <taxon>Viridiplantae</taxon>
        <taxon>Streptophyta</taxon>
        <taxon>Embryophyta</taxon>
        <taxon>Tracheophyta</taxon>
        <taxon>Spermatophyta</taxon>
        <taxon>Magnoliopsida</taxon>
        <taxon>eudicotyledons</taxon>
        <taxon>Gunneridae</taxon>
        <taxon>Pentapetalae</taxon>
        <taxon>rosids</taxon>
        <taxon>malvids</taxon>
        <taxon>Brassicales</taxon>
        <taxon>Brassicaceae</taxon>
        <taxon>Camelineae</taxon>
        <taxon>Arabidopsis</taxon>
    </lineage>
</organism>
<dbReference type="EMBL" id="LR881469">
    <property type="protein sequence ID" value="CAD5327847.1"/>
    <property type="molecule type" value="Genomic_DNA"/>
</dbReference>
<dbReference type="Proteomes" id="UP000516314">
    <property type="component" value="Chromosome 4"/>
</dbReference>
<name>A0A7G2EY16_ARATH</name>